<reference evidence="1 2" key="1">
    <citation type="journal article" date="2023" name="Int. J. Syst. Evol. Microbiol.">
        <title>Terrisporobacter hibernicus sp. nov., isolated from bovine faeces in Northern Ireland.</title>
        <authorList>
            <person name="Mitchell M."/>
            <person name="Nguyen S.V."/>
            <person name="Connor M."/>
            <person name="Fairley D.J."/>
            <person name="Donoghue O."/>
            <person name="Marshall H."/>
            <person name="Koolman L."/>
            <person name="McMullan G."/>
            <person name="Schaffer K.E."/>
            <person name="McGrath J.W."/>
            <person name="Fanning S."/>
        </authorList>
    </citation>
    <scope>NUCLEOTIDE SEQUENCE [LARGE SCALE GENOMIC DNA]</scope>
    <source>
        <strain evidence="1 2">MCA3</strain>
    </source>
</reference>
<dbReference type="Proteomes" id="UP001198983">
    <property type="component" value="Chromosome"/>
</dbReference>
<organism evidence="1 2">
    <name type="scientific">Terrisporobacter hibernicus</name>
    <dbReference type="NCBI Taxonomy" id="2813371"/>
    <lineage>
        <taxon>Bacteria</taxon>
        <taxon>Bacillati</taxon>
        <taxon>Bacillota</taxon>
        <taxon>Clostridia</taxon>
        <taxon>Peptostreptococcales</taxon>
        <taxon>Peptostreptococcaceae</taxon>
        <taxon>Terrisporobacter</taxon>
    </lineage>
</organism>
<dbReference type="RefSeq" id="WP_148557897.1">
    <property type="nucleotide sequence ID" value="NZ_CP081135.1"/>
</dbReference>
<dbReference type="EMBL" id="CP081135">
    <property type="protein sequence ID" value="UEL48464.1"/>
    <property type="molecule type" value="Genomic_DNA"/>
</dbReference>
<dbReference type="AlphaFoldDB" id="A0AAX2ZGJ3"/>
<gene>
    <name evidence="1" type="ORF">JW646_03150</name>
</gene>
<keyword evidence="2" id="KW-1185">Reference proteome</keyword>
<name>A0AAX2ZGJ3_9FIRM</name>
<protein>
    <submittedName>
        <fullName evidence="1">Spore coat associated protein CotJA</fullName>
    </submittedName>
</protein>
<dbReference type="Pfam" id="PF11007">
    <property type="entry name" value="CotJA"/>
    <property type="match status" value="1"/>
</dbReference>
<dbReference type="KEGG" id="tem:JW646_03150"/>
<sequence>MDNTSRGVSQNCGNCLARPYVNDQVLTKIYNLECALKYGTIFPELNLFNSEMYNPALYSSPKKRGGRR</sequence>
<accession>A0AAX2ZGJ3</accession>
<proteinExistence type="predicted"/>
<evidence type="ECO:0000313" key="2">
    <source>
        <dbReference type="Proteomes" id="UP001198983"/>
    </source>
</evidence>
<evidence type="ECO:0000313" key="1">
    <source>
        <dbReference type="EMBL" id="UEL48464.1"/>
    </source>
</evidence>
<dbReference type="InterPro" id="IPR020256">
    <property type="entry name" value="Spore_coat_CotJA"/>
</dbReference>